<protein>
    <recommendedName>
        <fullName evidence="3">RNI-like protein</fullName>
    </recommendedName>
</protein>
<sequence length="115" mass="12539">MLKFLSLVQDKGLFHNGVKNPRITTINLASNINLDDKSLMNIAVMCLNMEILDVSLCTDHTEAGIISTLEVCNQIRYLQLDKGPGIKHIGEGAVGSILNDEGLAMIGNIFSLQLK</sequence>
<evidence type="ECO:0000313" key="2">
    <source>
        <dbReference type="Proteomes" id="UP000824120"/>
    </source>
</evidence>
<dbReference type="AlphaFoldDB" id="A0A9J6AZP7"/>
<dbReference type="Proteomes" id="UP000824120">
    <property type="component" value="Chromosome 1"/>
</dbReference>
<dbReference type="Gene3D" id="3.80.10.10">
    <property type="entry name" value="Ribonuclease Inhibitor"/>
    <property type="match status" value="1"/>
</dbReference>
<comment type="caution">
    <text evidence="1">The sequence shown here is derived from an EMBL/GenBank/DDBJ whole genome shotgun (WGS) entry which is preliminary data.</text>
</comment>
<evidence type="ECO:0008006" key="3">
    <source>
        <dbReference type="Google" id="ProtNLM"/>
    </source>
</evidence>
<dbReference type="InterPro" id="IPR032675">
    <property type="entry name" value="LRR_dom_sf"/>
</dbReference>
<dbReference type="EMBL" id="JACXVP010000001">
    <property type="protein sequence ID" value="KAG5629754.1"/>
    <property type="molecule type" value="Genomic_DNA"/>
</dbReference>
<keyword evidence="2" id="KW-1185">Reference proteome</keyword>
<name>A0A9J6AZP7_SOLCO</name>
<proteinExistence type="predicted"/>
<dbReference type="SUPFAM" id="SSF52047">
    <property type="entry name" value="RNI-like"/>
    <property type="match status" value="1"/>
</dbReference>
<dbReference type="OrthoDB" id="6066220at2759"/>
<accession>A0A9J6AZP7</accession>
<gene>
    <name evidence="1" type="ORF">H5410_001471</name>
</gene>
<evidence type="ECO:0000313" key="1">
    <source>
        <dbReference type="EMBL" id="KAG5629754.1"/>
    </source>
</evidence>
<organism evidence="1 2">
    <name type="scientific">Solanum commersonii</name>
    <name type="common">Commerson's wild potato</name>
    <name type="synonym">Commerson's nightshade</name>
    <dbReference type="NCBI Taxonomy" id="4109"/>
    <lineage>
        <taxon>Eukaryota</taxon>
        <taxon>Viridiplantae</taxon>
        <taxon>Streptophyta</taxon>
        <taxon>Embryophyta</taxon>
        <taxon>Tracheophyta</taxon>
        <taxon>Spermatophyta</taxon>
        <taxon>Magnoliopsida</taxon>
        <taxon>eudicotyledons</taxon>
        <taxon>Gunneridae</taxon>
        <taxon>Pentapetalae</taxon>
        <taxon>asterids</taxon>
        <taxon>lamiids</taxon>
        <taxon>Solanales</taxon>
        <taxon>Solanaceae</taxon>
        <taxon>Solanoideae</taxon>
        <taxon>Solaneae</taxon>
        <taxon>Solanum</taxon>
    </lineage>
</organism>
<reference evidence="1 2" key="1">
    <citation type="submission" date="2020-09" db="EMBL/GenBank/DDBJ databases">
        <title>De no assembly of potato wild relative species, Solanum commersonii.</title>
        <authorList>
            <person name="Cho K."/>
        </authorList>
    </citation>
    <scope>NUCLEOTIDE SEQUENCE [LARGE SCALE GENOMIC DNA]</scope>
    <source>
        <strain evidence="1">LZ3.2</strain>
        <tissue evidence="1">Leaf</tissue>
    </source>
</reference>